<dbReference type="OrthoDB" id="5293449at2"/>
<dbReference type="GO" id="GO:0048476">
    <property type="term" value="C:Holliday junction resolvase complex"/>
    <property type="evidence" value="ECO:0007669"/>
    <property type="project" value="UniProtKB-UniRule"/>
</dbReference>
<dbReference type="FunCoup" id="A0A2G4YTU8">
    <property type="interactions" value="243"/>
</dbReference>
<dbReference type="CDD" id="cd14332">
    <property type="entry name" value="UBA_RuvA_C"/>
    <property type="match status" value="1"/>
</dbReference>
<reference evidence="9 10" key="1">
    <citation type="submission" date="2017-10" db="EMBL/GenBank/DDBJ databases">
        <title>Frigbacter circumglobatus gen. nov. sp. nov., isolated from sediment cultured in situ.</title>
        <authorList>
            <person name="Zhao Z."/>
        </authorList>
    </citation>
    <scope>NUCLEOTIDE SEQUENCE [LARGE SCALE GENOMIC DNA]</scope>
    <source>
        <strain evidence="9 10">ZYL</strain>
    </source>
</reference>
<comment type="function">
    <text evidence="6">The RuvA-RuvB-RuvC complex processes Holliday junction (HJ) DNA during genetic recombination and DNA repair, while the RuvA-RuvB complex plays an important role in the rescue of blocked DNA replication forks via replication fork reversal (RFR). RuvA specifically binds to HJ cruciform DNA, conferring on it an open structure. The RuvB hexamer acts as an ATP-dependent pump, pulling dsDNA into and through the RuvAB complex. HJ branch migration allows RuvC to scan DNA until it finds its consensus sequence, where it cleaves and resolves the cruciform DNA.</text>
</comment>
<keyword evidence="10" id="KW-1185">Reference proteome</keyword>
<evidence type="ECO:0000256" key="5">
    <source>
        <dbReference type="ARBA" id="ARBA00023204"/>
    </source>
</evidence>
<protein>
    <recommendedName>
        <fullName evidence="6">Holliday junction branch migration complex subunit RuvA</fullName>
    </recommendedName>
</protein>
<dbReference type="SUPFAM" id="SSF47781">
    <property type="entry name" value="RuvA domain 2-like"/>
    <property type="match status" value="1"/>
</dbReference>
<keyword evidence="1 6" id="KW-0963">Cytoplasm</keyword>
<dbReference type="GO" id="GO:0006281">
    <property type="term" value="P:DNA repair"/>
    <property type="evidence" value="ECO:0007669"/>
    <property type="project" value="UniProtKB-UniRule"/>
</dbReference>
<dbReference type="EMBL" id="PDEM01000009">
    <property type="protein sequence ID" value="PHZ85748.1"/>
    <property type="molecule type" value="Genomic_DNA"/>
</dbReference>
<feature type="region of interest" description="Domain I" evidence="6">
    <location>
        <begin position="1"/>
        <end position="64"/>
    </location>
</feature>
<evidence type="ECO:0000256" key="4">
    <source>
        <dbReference type="ARBA" id="ARBA00023172"/>
    </source>
</evidence>
<comment type="caution">
    <text evidence="6">Lacks conserved residue(s) required for the propagation of feature annotation.</text>
</comment>
<keyword evidence="3 6" id="KW-0238">DNA-binding</keyword>
<feature type="region of interest" description="Domain III" evidence="6">
    <location>
        <begin position="156"/>
        <end position="208"/>
    </location>
</feature>
<evidence type="ECO:0000256" key="1">
    <source>
        <dbReference type="ARBA" id="ARBA00022490"/>
    </source>
</evidence>
<dbReference type="GO" id="GO:0009378">
    <property type="term" value="F:four-way junction helicase activity"/>
    <property type="evidence" value="ECO:0007669"/>
    <property type="project" value="InterPro"/>
</dbReference>
<dbReference type="InterPro" id="IPR010994">
    <property type="entry name" value="RuvA_2-like"/>
</dbReference>
<evidence type="ECO:0000259" key="8">
    <source>
        <dbReference type="Pfam" id="PF07499"/>
    </source>
</evidence>
<keyword evidence="2 6" id="KW-0227">DNA damage</keyword>
<evidence type="ECO:0000313" key="9">
    <source>
        <dbReference type="EMBL" id="PHZ85748.1"/>
    </source>
</evidence>
<dbReference type="Gene3D" id="2.40.50.140">
    <property type="entry name" value="Nucleic acid-binding proteins"/>
    <property type="match status" value="1"/>
</dbReference>
<accession>A0A2G4YTU8</accession>
<evidence type="ECO:0000256" key="6">
    <source>
        <dbReference type="HAMAP-Rule" id="MF_00031"/>
    </source>
</evidence>
<dbReference type="InterPro" id="IPR013849">
    <property type="entry name" value="DNA_helicase_Holl-junc_RuvA_I"/>
</dbReference>
<comment type="similarity">
    <text evidence="6">Belongs to the RuvA family.</text>
</comment>
<dbReference type="SUPFAM" id="SSF50249">
    <property type="entry name" value="Nucleic acid-binding proteins"/>
    <property type="match status" value="1"/>
</dbReference>
<name>A0A2G4YTU8_9PROT</name>
<dbReference type="Pfam" id="PF07499">
    <property type="entry name" value="RuvA_C"/>
    <property type="match status" value="1"/>
</dbReference>
<feature type="domain" description="DNA helicase Holliday junction RuvA type" evidence="7">
    <location>
        <begin position="1"/>
        <end position="62"/>
    </location>
</feature>
<comment type="caution">
    <text evidence="9">The sequence shown here is derived from an EMBL/GenBank/DDBJ whole genome shotgun (WGS) entry which is preliminary data.</text>
</comment>
<dbReference type="Pfam" id="PF01330">
    <property type="entry name" value="RuvA_N"/>
    <property type="match status" value="1"/>
</dbReference>
<comment type="subcellular location">
    <subcellularLocation>
        <location evidence="6">Cytoplasm</location>
    </subcellularLocation>
</comment>
<dbReference type="InterPro" id="IPR036267">
    <property type="entry name" value="RuvA_C_sf"/>
</dbReference>
<comment type="subunit">
    <text evidence="6">Homotetramer. Forms an RuvA(8)-RuvB(12)-Holliday junction (HJ) complex. HJ DNA is sandwiched between 2 RuvA tetramers; dsDNA enters through RuvA and exits via RuvB. An RuvB hexamer assembles on each DNA strand where it exits the tetramer. Each RuvB hexamer is contacted by two RuvA subunits (via domain III) on 2 adjacent RuvB subunits; this complex drives branch migration. In the full resolvosome a probable DNA-RuvA(4)-RuvB(12)-RuvC(2) complex forms which resolves the HJ.</text>
</comment>
<keyword evidence="5 6" id="KW-0234">DNA repair</keyword>
<dbReference type="NCBIfam" id="TIGR00084">
    <property type="entry name" value="ruvA"/>
    <property type="match status" value="1"/>
</dbReference>
<keyword evidence="4 6" id="KW-0233">DNA recombination</keyword>
<dbReference type="InterPro" id="IPR000085">
    <property type="entry name" value="RuvA"/>
</dbReference>
<dbReference type="AlphaFoldDB" id="A0A2G4YTU8"/>
<dbReference type="Pfam" id="PF14520">
    <property type="entry name" value="HHH_5"/>
    <property type="match status" value="1"/>
</dbReference>
<dbReference type="Gene3D" id="1.10.150.20">
    <property type="entry name" value="5' to 3' exonuclease, C-terminal subdomain"/>
    <property type="match status" value="1"/>
</dbReference>
<dbReference type="InterPro" id="IPR011114">
    <property type="entry name" value="RuvA_C"/>
</dbReference>
<dbReference type="InParanoid" id="A0A2G4YTU8"/>
<proteinExistence type="inferred from homology"/>
<evidence type="ECO:0000256" key="3">
    <source>
        <dbReference type="ARBA" id="ARBA00023125"/>
    </source>
</evidence>
<evidence type="ECO:0000256" key="2">
    <source>
        <dbReference type="ARBA" id="ARBA00022763"/>
    </source>
</evidence>
<feature type="domain" description="Holliday junction DNA helicase RuvA C-terminal" evidence="8">
    <location>
        <begin position="160"/>
        <end position="207"/>
    </location>
</feature>
<dbReference type="GO" id="GO:0005737">
    <property type="term" value="C:cytoplasm"/>
    <property type="evidence" value="ECO:0007669"/>
    <property type="project" value="UniProtKB-SubCell"/>
</dbReference>
<dbReference type="HAMAP" id="MF_00031">
    <property type="entry name" value="DNA_HJ_migration_RuvA"/>
    <property type="match status" value="1"/>
</dbReference>
<evidence type="ECO:0000259" key="7">
    <source>
        <dbReference type="Pfam" id="PF01330"/>
    </source>
</evidence>
<dbReference type="Proteomes" id="UP000229730">
    <property type="component" value="Unassembled WGS sequence"/>
</dbReference>
<dbReference type="GO" id="GO:0005524">
    <property type="term" value="F:ATP binding"/>
    <property type="evidence" value="ECO:0007669"/>
    <property type="project" value="InterPro"/>
</dbReference>
<dbReference type="GO" id="GO:0000400">
    <property type="term" value="F:four-way junction DNA binding"/>
    <property type="evidence" value="ECO:0007669"/>
    <property type="project" value="UniProtKB-UniRule"/>
</dbReference>
<dbReference type="GO" id="GO:0009379">
    <property type="term" value="C:Holliday junction helicase complex"/>
    <property type="evidence" value="ECO:0007669"/>
    <property type="project" value="InterPro"/>
</dbReference>
<organism evidence="9 10">
    <name type="scientific">Paremcibacter congregatus</name>
    <dbReference type="NCBI Taxonomy" id="2043170"/>
    <lineage>
        <taxon>Bacteria</taxon>
        <taxon>Pseudomonadati</taxon>
        <taxon>Pseudomonadota</taxon>
        <taxon>Alphaproteobacteria</taxon>
        <taxon>Emcibacterales</taxon>
        <taxon>Emcibacteraceae</taxon>
        <taxon>Paremcibacter</taxon>
    </lineage>
</organism>
<dbReference type="SUPFAM" id="SSF46929">
    <property type="entry name" value="DNA helicase RuvA subunit, C-terminal domain"/>
    <property type="match status" value="1"/>
</dbReference>
<evidence type="ECO:0000313" key="10">
    <source>
        <dbReference type="Proteomes" id="UP000229730"/>
    </source>
</evidence>
<dbReference type="GO" id="GO:0006310">
    <property type="term" value="P:DNA recombination"/>
    <property type="evidence" value="ECO:0007669"/>
    <property type="project" value="UniProtKB-UniRule"/>
</dbReference>
<gene>
    <name evidence="6" type="primary">ruvA</name>
    <name evidence="9" type="ORF">CRD36_03440</name>
</gene>
<dbReference type="RefSeq" id="WP_099471333.1">
    <property type="nucleotide sequence ID" value="NZ_CP041025.1"/>
</dbReference>
<dbReference type="Gene3D" id="1.10.8.10">
    <property type="entry name" value="DNA helicase RuvA subunit, C-terminal domain"/>
    <property type="match status" value="1"/>
</dbReference>
<dbReference type="InterPro" id="IPR012340">
    <property type="entry name" value="NA-bd_OB-fold"/>
</dbReference>
<comment type="domain">
    <text evidence="6">Has three domains with a flexible linker between the domains II and III and assumes an 'L' shape. Domain III is highly mobile and contacts RuvB.</text>
</comment>
<sequence length="208" mass="21833">MIAKLKGLVDTIGEDYCVIDVNGVGYLVFCSGRTLGNLPSLGEATTLLIETHVREDHIHLFGFSSEMEKQWFILLQTVQGVGAKVALAILSVISIDELSTSIAAQDKKVVGRATGVGPKLATRIITELKDKVAKFSLAPTGGDKSGKSAGHAAVDTSNSVLQDAASALVNLGYGQTEAYTAVSQAARGSDEMPSVSTLIRLGLKELSQ</sequence>